<dbReference type="AlphaFoldDB" id="A0AAW1PIU2"/>
<comment type="caution">
    <text evidence="2">The sequence shown here is derived from an EMBL/GenBank/DDBJ whole genome shotgun (WGS) entry which is preliminary data.</text>
</comment>
<sequence length="116" mass="13855">MTDFSTQDTPQPPKESCIPKIDALWFCYSPVHQFTQYYRFGTVDDCFGHWSRLWDCLKQRTKYADLVRGRKEPQHPLWKLRTKEQATEFWEKEFGHLDKPGKAPPRKSEFSLNTEL</sequence>
<evidence type="ECO:0000313" key="2">
    <source>
        <dbReference type="EMBL" id="KAK9808468.1"/>
    </source>
</evidence>
<dbReference type="PANTHER" id="PTHR28052">
    <property type="entry name" value="UPF0545 PROTEIN C22ORF39"/>
    <property type="match status" value="1"/>
</dbReference>
<dbReference type="InterPro" id="IPR021475">
    <property type="entry name" value="Pants/Emi1-like"/>
</dbReference>
<name>A0AAW1PIU2_9CHLO</name>
<proteinExistence type="predicted"/>
<feature type="compositionally biased region" description="Basic and acidic residues" evidence="1">
    <location>
        <begin position="96"/>
        <end position="109"/>
    </location>
</feature>
<evidence type="ECO:0000313" key="3">
    <source>
        <dbReference type="Proteomes" id="UP001465755"/>
    </source>
</evidence>
<dbReference type="PANTHER" id="PTHR28052:SF1">
    <property type="entry name" value="UPF0545 PROTEIN C22ORF39"/>
    <property type="match status" value="1"/>
</dbReference>
<organism evidence="2 3">
    <name type="scientific">Symbiochloris irregularis</name>
    <dbReference type="NCBI Taxonomy" id="706552"/>
    <lineage>
        <taxon>Eukaryota</taxon>
        <taxon>Viridiplantae</taxon>
        <taxon>Chlorophyta</taxon>
        <taxon>core chlorophytes</taxon>
        <taxon>Trebouxiophyceae</taxon>
        <taxon>Trebouxiales</taxon>
        <taxon>Trebouxiaceae</taxon>
        <taxon>Symbiochloris</taxon>
    </lineage>
</organism>
<feature type="region of interest" description="Disordered" evidence="1">
    <location>
        <begin position="96"/>
        <end position="116"/>
    </location>
</feature>
<dbReference type="Proteomes" id="UP001465755">
    <property type="component" value="Unassembled WGS sequence"/>
</dbReference>
<evidence type="ECO:0008006" key="4">
    <source>
        <dbReference type="Google" id="ProtNLM"/>
    </source>
</evidence>
<dbReference type="Pfam" id="PF11326">
    <property type="entry name" value="PANTS-like"/>
    <property type="match status" value="1"/>
</dbReference>
<accession>A0AAW1PIU2</accession>
<reference evidence="2 3" key="1">
    <citation type="journal article" date="2024" name="Nat. Commun.">
        <title>Phylogenomics reveals the evolutionary origins of lichenization in chlorophyte algae.</title>
        <authorList>
            <person name="Puginier C."/>
            <person name="Libourel C."/>
            <person name="Otte J."/>
            <person name="Skaloud P."/>
            <person name="Haon M."/>
            <person name="Grisel S."/>
            <person name="Petersen M."/>
            <person name="Berrin J.G."/>
            <person name="Delaux P.M."/>
            <person name="Dal Grande F."/>
            <person name="Keller J."/>
        </authorList>
    </citation>
    <scope>NUCLEOTIDE SEQUENCE [LARGE SCALE GENOMIC DNA]</scope>
    <source>
        <strain evidence="2 3">SAG 2036</strain>
    </source>
</reference>
<evidence type="ECO:0000256" key="1">
    <source>
        <dbReference type="SAM" id="MobiDB-lite"/>
    </source>
</evidence>
<protein>
    <recommendedName>
        <fullName evidence="4">Early meiotic induction protein 1</fullName>
    </recommendedName>
</protein>
<gene>
    <name evidence="2" type="ORF">WJX73_009592</name>
</gene>
<dbReference type="EMBL" id="JALJOQ010000023">
    <property type="protein sequence ID" value="KAK9808468.1"/>
    <property type="molecule type" value="Genomic_DNA"/>
</dbReference>
<keyword evidence="3" id="KW-1185">Reference proteome</keyword>